<evidence type="ECO:0000313" key="3">
    <source>
        <dbReference type="Proteomes" id="UP000014227"/>
    </source>
</evidence>
<keyword evidence="3" id="KW-1185">Reference proteome</keyword>
<dbReference type="AlphaFoldDB" id="S0ET63"/>
<keyword evidence="1" id="KW-0472">Membrane</keyword>
<reference evidence="3" key="1">
    <citation type="submission" date="2013-03" db="EMBL/GenBank/DDBJ databases">
        <title>Genome sequence of Chthonomonas calidirosea, the first sequenced genome from the Armatimonadetes phylum (formally candidate division OP10).</title>
        <authorList>
            <person name="Lee K.C.Y."/>
            <person name="Morgan X.C."/>
            <person name="Dunfield P.F."/>
            <person name="Tamas I."/>
            <person name="Houghton K.M."/>
            <person name="Vyssotski M."/>
            <person name="Ryan J.L.J."/>
            <person name="Lagutin K."/>
            <person name="McDonald I.R."/>
            <person name="Stott M.B."/>
        </authorList>
    </citation>
    <scope>NUCLEOTIDE SEQUENCE [LARGE SCALE GENOMIC DNA]</scope>
    <source>
        <strain evidence="3">DSM 23976 / ICMP 18418 / T49</strain>
    </source>
</reference>
<feature type="transmembrane region" description="Helical" evidence="1">
    <location>
        <begin position="161"/>
        <end position="176"/>
    </location>
</feature>
<keyword evidence="1" id="KW-0812">Transmembrane</keyword>
<organism evidence="2 3">
    <name type="scientific">Chthonomonas calidirosea (strain DSM 23976 / ICMP 18418 / T49)</name>
    <dbReference type="NCBI Taxonomy" id="1303518"/>
    <lineage>
        <taxon>Bacteria</taxon>
        <taxon>Bacillati</taxon>
        <taxon>Armatimonadota</taxon>
        <taxon>Chthonomonadia</taxon>
        <taxon>Chthonomonadales</taxon>
        <taxon>Chthonomonadaceae</taxon>
        <taxon>Chthonomonas</taxon>
    </lineage>
</organism>
<evidence type="ECO:0000313" key="2">
    <source>
        <dbReference type="EMBL" id="CCW34250.1"/>
    </source>
</evidence>
<name>S0ET63_CHTCT</name>
<feature type="transmembrane region" description="Helical" evidence="1">
    <location>
        <begin position="32"/>
        <end position="53"/>
    </location>
</feature>
<dbReference type="KEGG" id="ccz:CCALI_00415"/>
<protein>
    <submittedName>
        <fullName evidence="2">Uncharacterized protein</fullName>
    </submittedName>
</protein>
<accession>S0ET63</accession>
<feature type="transmembrane region" description="Helical" evidence="1">
    <location>
        <begin position="188"/>
        <end position="206"/>
    </location>
</feature>
<feature type="transmembrane region" description="Helical" evidence="1">
    <location>
        <begin position="135"/>
        <end position="155"/>
    </location>
</feature>
<dbReference type="HOGENOM" id="CLU_808212_0_0_0"/>
<dbReference type="eggNOG" id="COG1807">
    <property type="taxonomic scope" value="Bacteria"/>
</dbReference>
<sequence>MLGAVYGVRGLGALVWGGAVGGCWDGQDDGRLLGWWSGGLLASLLFYLLWWYLPHAAQIEHMDHYYIAVQLEPHSITQLWHNVREAFFSWGRGLWPYLIKHMPIEVLMTIYLLATTLRPIVRHLQKRYLNIQEMSILYLVGWICVFTLFLCVVNYAPSRYYVLFYPALSILAAVGLKQITENLRRGKAVLAGLLLLWGLVNTYWVSDWLTHLTYRQEAADRWLGEHLPQNAVVFGAVAPGLCINNHLLPICMIAGLCNDHHPVERFAGRPRYILILDNNGKDHRWRERWWVQHYPDLVDPKRRIHAFRHILRPFFTIGLYEVPPNWPGESSSPKTKPLHSQRG</sequence>
<dbReference type="PATRIC" id="fig|1303518.3.peg.421"/>
<feature type="transmembrane region" description="Helical" evidence="1">
    <location>
        <begin position="6"/>
        <end position="25"/>
    </location>
</feature>
<dbReference type="STRING" id="454171.CP488_00741"/>
<dbReference type="InParanoid" id="S0ET63"/>
<feature type="transmembrane region" description="Helical" evidence="1">
    <location>
        <begin position="94"/>
        <end position="114"/>
    </location>
</feature>
<evidence type="ECO:0000256" key="1">
    <source>
        <dbReference type="SAM" id="Phobius"/>
    </source>
</evidence>
<keyword evidence="1" id="KW-1133">Transmembrane helix</keyword>
<proteinExistence type="predicted"/>
<gene>
    <name evidence="2" type="ORF">CCALI_00415</name>
</gene>
<dbReference type="Proteomes" id="UP000014227">
    <property type="component" value="Chromosome I"/>
</dbReference>
<dbReference type="EMBL" id="HF951689">
    <property type="protein sequence ID" value="CCW34250.1"/>
    <property type="molecule type" value="Genomic_DNA"/>
</dbReference>